<dbReference type="Proteomes" id="UP000683360">
    <property type="component" value="Unassembled WGS sequence"/>
</dbReference>
<evidence type="ECO:0000313" key="8">
    <source>
        <dbReference type="Proteomes" id="UP000683360"/>
    </source>
</evidence>
<proteinExistence type="inferred from homology"/>
<keyword evidence="4" id="KW-1133">Transmembrane helix</keyword>
<dbReference type="PANTHER" id="PTHR16932:SF18">
    <property type="entry name" value="INTERFERON, ALPHA-INDUCIBLE PROTEIN 27-LIKE 2"/>
    <property type="match status" value="1"/>
</dbReference>
<dbReference type="InterPro" id="IPR009311">
    <property type="entry name" value="IFI6/IFI27-like"/>
</dbReference>
<evidence type="ECO:0000256" key="2">
    <source>
        <dbReference type="ARBA" id="ARBA00007262"/>
    </source>
</evidence>
<feature type="chain" id="PRO_5035810099" evidence="6">
    <location>
        <begin position="22"/>
        <end position="285"/>
    </location>
</feature>
<dbReference type="Gene3D" id="6.10.110.10">
    <property type="match status" value="2"/>
</dbReference>
<comment type="caution">
    <text evidence="7">The sequence shown here is derived from an EMBL/GenBank/DDBJ whole genome shotgun (WGS) entry which is preliminary data.</text>
</comment>
<evidence type="ECO:0000256" key="5">
    <source>
        <dbReference type="ARBA" id="ARBA00023136"/>
    </source>
</evidence>
<name>A0A8S3RSC3_MYTED</name>
<evidence type="ECO:0000256" key="4">
    <source>
        <dbReference type="ARBA" id="ARBA00022989"/>
    </source>
</evidence>
<evidence type="ECO:0000256" key="6">
    <source>
        <dbReference type="SAM" id="SignalP"/>
    </source>
</evidence>
<keyword evidence="6" id="KW-0732">Signal</keyword>
<evidence type="ECO:0000256" key="3">
    <source>
        <dbReference type="ARBA" id="ARBA00022692"/>
    </source>
</evidence>
<dbReference type="InterPro" id="IPR038213">
    <property type="entry name" value="IFI6/IFI27-like_sf"/>
</dbReference>
<dbReference type="PANTHER" id="PTHR16932">
    <property type="entry name" value="INTERFERON ALPHA-INDUCIBLE PROTEIN 27"/>
    <property type="match status" value="1"/>
</dbReference>
<sequence>MEQKYITVCVLVVLFVTPVQGDTEWTSDDVWCLAKKVGGSVVVGTGAVALAPVALGAVGFGSAGIIAGSTAAKIMTGLAASNGVGVAAGSLFAAFQSAGAAGLAIGTKLAIGTSVGGTFGYFSGGCSNIDSYTDIIYFSCVDKSTNNNGWTSDDVWCLTKTYGGAAILGASSAILAPSAFGVVVIGFGAKAAIGATVGGLYAAGFTTTGIAAKSLAAKAMAISAVSNGGGVTAAGAVAALQYAGAAGFGLGTKVAIVTTSGGMYNYIFGSRTERDVERTKKQNEN</sequence>
<evidence type="ECO:0000256" key="1">
    <source>
        <dbReference type="ARBA" id="ARBA00004141"/>
    </source>
</evidence>
<feature type="signal peptide" evidence="6">
    <location>
        <begin position="1"/>
        <end position="21"/>
    </location>
</feature>
<protein>
    <submittedName>
        <fullName evidence="7">Uncharacterized protein</fullName>
    </submittedName>
</protein>
<comment type="similarity">
    <text evidence="2">Belongs to the IFI6/IFI27 family.</text>
</comment>
<dbReference type="Pfam" id="PF06140">
    <property type="entry name" value="Ifi-6-16"/>
    <property type="match status" value="2"/>
</dbReference>
<dbReference type="AlphaFoldDB" id="A0A8S3RSC3"/>
<keyword evidence="3" id="KW-0812">Transmembrane</keyword>
<keyword evidence="5" id="KW-0472">Membrane</keyword>
<comment type="subcellular location">
    <subcellularLocation>
        <location evidence="1">Membrane</location>
        <topology evidence="1">Multi-pass membrane protein</topology>
    </subcellularLocation>
</comment>
<dbReference type="GO" id="GO:0001836">
    <property type="term" value="P:release of cytochrome c from mitochondria"/>
    <property type="evidence" value="ECO:0007669"/>
    <property type="project" value="TreeGrafter"/>
</dbReference>
<keyword evidence="8" id="KW-1185">Reference proteome</keyword>
<dbReference type="GO" id="GO:0031966">
    <property type="term" value="C:mitochondrial membrane"/>
    <property type="evidence" value="ECO:0007669"/>
    <property type="project" value="TreeGrafter"/>
</dbReference>
<organism evidence="7 8">
    <name type="scientific">Mytilus edulis</name>
    <name type="common">Blue mussel</name>
    <dbReference type="NCBI Taxonomy" id="6550"/>
    <lineage>
        <taxon>Eukaryota</taxon>
        <taxon>Metazoa</taxon>
        <taxon>Spiralia</taxon>
        <taxon>Lophotrochozoa</taxon>
        <taxon>Mollusca</taxon>
        <taxon>Bivalvia</taxon>
        <taxon>Autobranchia</taxon>
        <taxon>Pteriomorphia</taxon>
        <taxon>Mytilida</taxon>
        <taxon>Mytiloidea</taxon>
        <taxon>Mytilidae</taxon>
        <taxon>Mytilinae</taxon>
        <taxon>Mytilus</taxon>
    </lineage>
</organism>
<accession>A0A8S3RSC3</accession>
<gene>
    <name evidence="7" type="ORF">MEDL_26091</name>
</gene>
<dbReference type="GO" id="GO:0097193">
    <property type="term" value="P:intrinsic apoptotic signaling pathway"/>
    <property type="evidence" value="ECO:0007669"/>
    <property type="project" value="TreeGrafter"/>
</dbReference>
<evidence type="ECO:0000313" key="7">
    <source>
        <dbReference type="EMBL" id="CAG2212101.1"/>
    </source>
</evidence>
<dbReference type="EMBL" id="CAJPWZ010001288">
    <property type="protein sequence ID" value="CAG2212101.1"/>
    <property type="molecule type" value="Genomic_DNA"/>
</dbReference>
<reference evidence="7" key="1">
    <citation type="submission" date="2021-03" db="EMBL/GenBank/DDBJ databases">
        <authorList>
            <person name="Bekaert M."/>
        </authorList>
    </citation>
    <scope>NUCLEOTIDE SEQUENCE</scope>
</reference>